<evidence type="ECO:0000256" key="1">
    <source>
        <dbReference type="SAM" id="SignalP"/>
    </source>
</evidence>
<keyword evidence="3" id="KW-1185">Reference proteome</keyword>
<reference evidence="2" key="1">
    <citation type="submission" date="2022-10" db="EMBL/GenBank/DDBJ databases">
        <title>Tapping the CABI collections for fungal endophytes: first genome assemblies for Collariella, Neodidymelliopsis, Ascochyta clinopodiicola, Didymella pomorum, Didymosphaeria variabile, Neocosmospora piperis and Neocucurbitaria cava.</title>
        <authorList>
            <person name="Hill R."/>
        </authorList>
    </citation>
    <scope>NUCLEOTIDE SEQUENCE</scope>
    <source>
        <strain evidence="2">IMI 355091</strain>
    </source>
</reference>
<dbReference type="OrthoDB" id="3744526at2759"/>
<comment type="caution">
    <text evidence="2">The sequence shown here is derived from an EMBL/GenBank/DDBJ whole genome shotgun (WGS) entry which is preliminary data.</text>
</comment>
<evidence type="ECO:0000313" key="2">
    <source>
        <dbReference type="EMBL" id="KAJ4406857.1"/>
    </source>
</evidence>
<sequence length="203" mass="22724">MKFHAPVLLLASFFSYAVSAEATANELVQPVRSHPRDFPIEGPHSPDTFQLPKRAVPALPKGKDATKLHVWIRTDERPINYDERGGASHEGLNQLMKDTGGRHKDIVVGNPSKGYWEYGLMFNDATWQSKPNGDGAAVESYEVDYKEIKNGKEAFQYMGQVKDGRKTHRSIATLAQSEIKGRTYNHKTYNCATFATDLAKKLV</sequence>
<gene>
    <name evidence="2" type="ORF">N0V91_004287</name>
</gene>
<evidence type="ECO:0000313" key="3">
    <source>
        <dbReference type="Proteomes" id="UP001140510"/>
    </source>
</evidence>
<proteinExistence type="predicted"/>
<dbReference type="Proteomes" id="UP001140510">
    <property type="component" value="Unassembled WGS sequence"/>
</dbReference>
<organism evidence="2 3">
    <name type="scientific">Didymella pomorum</name>
    <dbReference type="NCBI Taxonomy" id="749634"/>
    <lineage>
        <taxon>Eukaryota</taxon>
        <taxon>Fungi</taxon>
        <taxon>Dikarya</taxon>
        <taxon>Ascomycota</taxon>
        <taxon>Pezizomycotina</taxon>
        <taxon>Dothideomycetes</taxon>
        <taxon>Pleosporomycetidae</taxon>
        <taxon>Pleosporales</taxon>
        <taxon>Pleosporineae</taxon>
        <taxon>Didymellaceae</taxon>
        <taxon>Didymella</taxon>
    </lineage>
</organism>
<name>A0A9W8ZH32_9PLEO</name>
<protein>
    <recommendedName>
        <fullName evidence="4">DUF4105 domain-containing protein</fullName>
    </recommendedName>
</protein>
<accession>A0A9W8ZH32</accession>
<dbReference type="EMBL" id="JAPEVA010000024">
    <property type="protein sequence ID" value="KAJ4406857.1"/>
    <property type="molecule type" value="Genomic_DNA"/>
</dbReference>
<feature type="chain" id="PRO_5040890332" description="DUF4105 domain-containing protein" evidence="1">
    <location>
        <begin position="20"/>
        <end position="203"/>
    </location>
</feature>
<evidence type="ECO:0008006" key="4">
    <source>
        <dbReference type="Google" id="ProtNLM"/>
    </source>
</evidence>
<keyword evidence="1" id="KW-0732">Signal</keyword>
<feature type="signal peptide" evidence="1">
    <location>
        <begin position="1"/>
        <end position="19"/>
    </location>
</feature>
<dbReference type="AlphaFoldDB" id="A0A9W8ZH32"/>